<dbReference type="PANTHER" id="PTHR20859">
    <property type="entry name" value="INTERFERON/INTERLEUKIN RECEPTOR"/>
    <property type="match status" value="1"/>
</dbReference>
<name>A0AAX6TC04_HETGA</name>
<dbReference type="CTD" id="58985"/>
<dbReference type="InterPro" id="IPR050650">
    <property type="entry name" value="Type-II_Cytokine-TF_Rcpt"/>
</dbReference>
<dbReference type="GeneID" id="101721365"/>
<dbReference type="Pfam" id="PF01108">
    <property type="entry name" value="Tissue_fac"/>
    <property type="match status" value="1"/>
</dbReference>
<evidence type="ECO:0000256" key="1">
    <source>
        <dbReference type="SAM" id="MobiDB-lite"/>
    </source>
</evidence>
<keyword evidence="2" id="KW-0472">Membrane</keyword>
<feature type="region of interest" description="Disordered" evidence="1">
    <location>
        <begin position="77"/>
        <end position="106"/>
    </location>
</feature>
<dbReference type="InterPro" id="IPR036116">
    <property type="entry name" value="FN3_sf"/>
</dbReference>
<feature type="compositionally biased region" description="Gly residues" evidence="1">
    <location>
        <begin position="82"/>
        <end position="92"/>
    </location>
</feature>
<dbReference type="RefSeq" id="XP_021118721.1">
    <property type="nucleotide sequence ID" value="XM_021263062.1"/>
</dbReference>
<protein>
    <submittedName>
        <fullName evidence="6">Interleukin-22 receptor subunit alpha-1 isoform X1</fullName>
    </submittedName>
</protein>
<sequence>MNQPPDQINKPACHSWCSLQPAKELPWIPPRTWNSRAQGQAPLHPAPTTQPCPLTPFPAFCWVPGGDTAKAARFRSLPSVRGPGGSPEGPGQGHEDAPDHPSCRIPSRYGEPEWLAKVGCQQITQKSCNLTMETGNLTELYYARVTAISSGGWSATKMTERFNSLQHTTIKPPDVTCVPQVRSIQMIVHPTPTPVHTTDGHQLTLEEIFQDLFYRLELHVNHTYQMVHHLGGKQREFEFSGLTPDTEFLGSIVISVPTWSKESAPYVCRVKTLPDRTWTYFFSGAVLFFAGFLVTMLFYLSNRYITKPPVPPNSLNVQRVLTFQPLRFIQEHVLIPALDLSSPSSLAQPVQYAQVMISGPTEPPGATTLHNLPEMAYLGHSDVSILRAANVPPHQTLSPPSYNPKAAPEVRPLSYTLQVAPDAKALLYTPQAFSTAPPPSYTSQATGDGGPASYGVCLEGCGTSLPPGMPSSPKLLRPKGQLQKEAPVGSCIPGDFSLQGVSSVTMEGLQEAELFRSPLGVCTDRELDLHVLHNGDPETLPYLQDPLSLLSSVQIEGHPVSLPLHPPSLSCSTSNQGPHPWGLLDSLVCPKDEVQVSEAEPLRPGPRALELKQSTELDSLFQGLALTVQWES</sequence>
<evidence type="ECO:0000313" key="5">
    <source>
        <dbReference type="Proteomes" id="UP000694906"/>
    </source>
</evidence>
<feature type="domain" description="Interferon/interleukin receptor" evidence="4">
    <location>
        <begin position="168"/>
        <end position="248"/>
    </location>
</feature>
<reference evidence="6" key="1">
    <citation type="submission" date="2025-08" db="UniProtKB">
        <authorList>
            <consortium name="RefSeq"/>
        </authorList>
    </citation>
    <scope>IDENTIFICATION</scope>
</reference>
<gene>
    <name evidence="6" type="primary">Il22ra1</name>
</gene>
<dbReference type="SUPFAM" id="SSF49265">
    <property type="entry name" value="Fibronectin type III"/>
    <property type="match status" value="2"/>
</dbReference>
<keyword evidence="6" id="KW-0675">Receptor</keyword>
<keyword evidence="2" id="KW-1133">Transmembrane helix</keyword>
<dbReference type="Pfam" id="PF09294">
    <property type="entry name" value="Interfer-bind"/>
    <property type="match status" value="1"/>
</dbReference>
<dbReference type="GO" id="GO:0004896">
    <property type="term" value="F:cytokine receptor activity"/>
    <property type="evidence" value="ECO:0007669"/>
    <property type="project" value="TreeGrafter"/>
</dbReference>
<organism evidence="5 6">
    <name type="scientific">Heterocephalus glaber</name>
    <name type="common">Naked mole rat</name>
    <dbReference type="NCBI Taxonomy" id="10181"/>
    <lineage>
        <taxon>Eukaryota</taxon>
        <taxon>Metazoa</taxon>
        <taxon>Chordata</taxon>
        <taxon>Craniata</taxon>
        <taxon>Vertebrata</taxon>
        <taxon>Euteleostomi</taxon>
        <taxon>Mammalia</taxon>
        <taxon>Eutheria</taxon>
        <taxon>Euarchontoglires</taxon>
        <taxon>Glires</taxon>
        <taxon>Rodentia</taxon>
        <taxon>Hystricomorpha</taxon>
        <taxon>Bathyergidae</taxon>
        <taxon>Heterocephalus</taxon>
    </lineage>
</organism>
<dbReference type="Gene3D" id="2.60.40.10">
    <property type="entry name" value="Immunoglobulins"/>
    <property type="match status" value="2"/>
</dbReference>
<feature type="compositionally biased region" description="Basic and acidic residues" evidence="1">
    <location>
        <begin position="93"/>
        <end position="102"/>
    </location>
</feature>
<evidence type="ECO:0000256" key="2">
    <source>
        <dbReference type="SAM" id="Phobius"/>
    </source>
</evidence>
<keyword evidence="2" id="KW-0812">Transmembrane</keyword>
<dbReference type="GO" id="GO:0005886">
    <property type="term" value="C:plasma membrane"/>
    <property type="evidence" value="ECO:0007669"/>
    <property type="project" value="TreeGrafter"/>
</dbReference>
<dbReference type="InterPro" id="IPR003961">
    <property type="entry name" value="FN3_dom"/>
</dbReference>
<feature type="transmembrane region" description="Helical" evidence="2">
    <location>
        <begin position="278"/>
        <end position="300"/>
    </location>
</feature>
<dbReference type="PANTHER" id="PTHR20859:SF53">
    <property type="entry name" value="INTERLEUKIN-22 RECEPTOR SUBUNIT ALPHA-1"/>
    <property type="match status" value="1"/>
</dbReference>
<evidence type="ECO:0000313" key="6">
    <source>
        <dbReference type="RefSeq" id="XP_021118721.1"/>
    </source>
</evidence>
<dbReference type="Proteomes" id="UP000694906">
    <property type="component" value="Unplaced"/>
</dbReference>
<proteinExistence type="predicted"/>
<dbReference type="FunFam" id="2.60.40.10:FF:001465">
    <property type="entry name" value="Interleukin-22 receptor subunit alpha-1"/>
    <property type="match status" value="1"/>
</dbReference>
<dbReference type="InterPro" id="IPR013783">
    <property type="entry name" value="Ig-like_fold"/>
</dbReference>
<keyword evidence="5" id="KW-1185">Reference proteome</keyword>
<evidence type="ECO:0000259" key="3">
    <source>
        <dbReference type="Pfam" id="PF01108"/>
    </source>
</evidence>
<feature type="domain" description="Fibronectin type-III" evidence="3">
    <location>
        <begin position="108"/>
        <end position="154"/>
    </location>
</feature>
<evidence type="ECO:0000259" key="4">
    <source>
        <dbReference type="Pfam" id="PF09294"/>
    </source>
</evidence>
<accession>A0AAX6TC04</accession>
<dbReference type="InterPro" id="IPR015373">
    <property type="entry name" value="Interferon/interleukin_rcp_dom"/>
</dbReference>
<dbReference type="AlphaFoldDB" id="A0AAX6TC04"/>